<evidence type="ECO:0000259" key="2">
    <source>
        <dbReference type="PROSITE" id="PS50800"/>
    </source>
</evidence>
<proteinExistence type="predicted"/>
<dbReference type="PROSITE" id="PS50800">
    <property type="entry name" value="SAP"/>
    <property type="match status" value="1"/>
</dbReference>
<gene>
    <name evidence="3" type="ORF">RGLFYP36_01772</name>
</gene>
<evidence type="ECO:0000256" key="1">
    <source>
        <dbReference type="SAM" id="MobiDB-lite"/>
    </source>
</evidence>
<accession>A0A6N3FBS1</accession>
<organism evidence="3">
    <name type="scientific">Mediterraneibacter gnavus</name>
    <name type="common">Ruminococcus gnavus</name>
    <dbReference type="NCBI Taxonomy" id="33038"/>
    <lineage>
        <taxon>Bacteria</taxon>
        <taxon>Bacillati</taxon>
        <taxon>Bacillota</taxon>
        <taxon>Clostridia</taxon>
        <taxon>Lachnospirales</taxon>
        <taxon>Lachnospiraceae</taxon>
        <taxon>Mediterraneibacter</taxon>
    </lineage>
</organism>
<feature type="domain" description="SAP" evidence="2">
    <location>
        <begin position="9"/>
        <end position="43"/>
    </location>
</feature>
<dbReference type="InterPro" id="IPR003034">
    <property type="entry name" value="SAP_dom"/>
</dbReference>
<dbReference type="EMBL" id="CACRUU010000084">
    <property type="protein sequence ID" value="VYU49450.1"/>
    <property type="molecule type" value="Genomic_DNA"/>
</dbReference>
<feature type="region of interest" description="Disordered" evidence="1">
    <location>
        <begin position="21"/>
        <end position="85"/>
    </location>
</feature>
<sequence>MAHFDVKELEKRKKEDLQKLANELGLSDSGTKEELAKRIAAVDTEDPEEGETQQGEPQQPEVPGEAEQETPTPEVSETDTEKDGVRVTVIETYKDKQAQQTFRPGKEFVVTAERAEVLVAAGVAKITK</sequence>
<feature type="compositionally biased region" description="Low complexity" evidence="1">
    <location>
        <begin position="52"/>
        <end position="65"/>
    </location>
</feature>
<dbReference type="AlphaFoldDB" id="A0A6N3FBS1"/>
<protein>
    <recommendedName>
        <fullName evidence="2">SAP domain-containing protein</fullName>
    </recommendedName>
</protein>
<dbReference type="Pfam" id="PF18953">
    <property type="entry name" value="SAP_new25"/>
    <property type="match status" value="1"/>
</dbReference>
<evidence type="ECO:0000313" key="3">
    <source>
        <dbReference type="EMBL" id="VYU49450.1"/>
    </source>
</evidence>
<name>A0A6N3FBS1_MEDGN</name>
<reference evidence="3" key="1">
    <citation type="submission" date="2019-11" db="EMBL/GenBank/DDBJ databases">
        <authorList>
            <person name="Feng L."/>
        </authorList>
    </citation>
    <scope>NUCLEOTIDE SEQUENCE</scope>
    <source>
        <strain evidence="3">RgnavusLFYP36</strain>
    </source>
</reference>